<name>A0AA88I4K2_ARTSF</name>
<keyword evidence="3" id="KW-1185">Reference proteome</keyword>
<evidence type="ECO:0000313" key="3">
    <source>
        <dbReference type="Proteomes" id="UP001187531"/>
    </source>
</evidence>
<feature type="signal peptide" evidence="1">
    <location>
        <begin position="1"/>
        <end position="26"/>
    </location>
</feature>
<reference evidence="2" key="1">
    <citation type="submission" date="2023-07" db="EMBL/GenBank/DDBJ databases">
        <title>Chromosome-level genome assembly of Artemia franciscana.</title>
        <authorList>
            <person name="Jo E."/>
        </authorList>
    </citation>
    <scope>NUCLEOTIDE SEQUENCE</scope>
    <source>
        <tissue evidence="2">Whole body</tissue>
    </source>
</reference>
<protein>
    <submittedName>
        <fullName evidence="2">Uncharacterized protein</fullName>
    </submittedName>
</protein>
<organism evidence="2 3">
    <name type="scientific">Artemia franciscana</name>
    <name type="common">Brine shrimp</name>
    <name type="synonym">Artemia sanfranciscana</name>
    <dbReference type="NCBI Taxonomy" id="6661"/>
    <lineage>
        <taxon>Eukaryota</taxon>
        <taxon>Metazoa</taxon>
        <taxon>Ecdysozoa</taxon>
        <taxon>Arthropoda</taxon>
        <taxon>Crustacea</taxon>
        <taxon>Branchiopoda</taxon>
        <taxon>Anostraca</taxon>
        <taxon>Artemiidae</taxon>
        <taxon>Artemia</taxon>
    </lineage>
</organism>
<feature type="chain" id="PRO_5041644981" evidence="1">
    <location>
        <begin position="27"/>
        <end position="177"/>
    </location>
</feature>
<evidence type="ECO:0000313" key="2">
    <source>
        <dbReference type="EMBL" id="KAK2721700.1"/>
    </source>
</evidence>
<dbReference type="AlphaFoldDB" id="A0AA88I4K2"/>
<proteinExistence type="predicted"/>
<accession>A0AA88I4K2</accession>
<gene>
    <name evidence="2" type="ORF">QYM36_003868</name>
</gene>
<keyword evidence="1" id="KW-0732">Signal</keyword>
<dbReference type="Proteomes" id="UP001187531">
    <property type="component" value="Unassembled WGS sequence"/>
</dbReference>
<evidence type="ECO:0000256" key="1">
    <source>
        <dbReference type="SAM" id="SignalP"/>
    </source>
</evidence>
<sequence>MQGSSSIAICCKSVVLFIWWLSSASGEINEIDKERSDIRETNQIEEPDYDYPLGENESAEYLENSSIEEYLPKVSHSIRPTDLPLQWGKNSENEDYLEYKSLQEKRYVKPLRWGKRSENQIRFGGKRVKPLRWGKRGRVTPLRWGKRMDEETENNGWLRLMRSNKRRVLGAPLRWGR</sequence>
<dbReference type="EMBL" id="JAVRJZ010000006">
    <property type="protein sequence ID" value="KAK2721700.1"/>
    <property type="molecule type" value="Genomic_DNA"/>
</dbReference>
<comment type="caution">
    <text evidence="2">The sequence shown here is derived from an EMBL/GenBank/DDBJ whole genome shotgun (WGS) entry which is preliminary data.</text>
</comment>